<evidence type="ECO:0000256" key="6">
    <source>
        <dbReference type="SAM" id="MobiDB-lite"/>
    </source>
</evidence>
<dbReference type="InterPro" id="IPR016190">
    <property type="entry name" value="Transl_init_fac_IF2/IF5_Zn-bd"/>
</dbReference>
<name>A0AAF0FAP7_9BASI</name>
<dbReference type="GO" id="GO:0005092">
    <property type="term" value="F:GDP-dissociation inhibitor activity"/>
    <property type="evidence" value="ECO:0007669"/>
    <property type="project" value="TreeGrafter"/>
</dbReference>
<dbReference type="GO" id="GO:0001732">
    <property type="term" value="P:formation of cytoplasmic translation initiation complex"/>
    <property type="evidence" value="ECO:0007669"/>
    <property type="project" value="TreeGrafter"/>
</dbReference>
<organism evidence="8 9">
    <name type="scientific">Malassezia psittaci</name>
    <dbReference type="NCBI Taxonomy" id="1821823"/>
    <lineage>
        <taxon>Eukaryota</taxon>
        <taxon>Fungi</taxon>
        <taxon>Dikarya</taxon>
        <taxon>Basidiomycota</taxon>
        <taxon>Ustilaginomycotina</taxon>
        <taxon>Malasseziomycetes</taxon>
        <taxon>Malasseziales</taxon>
        <taxon>Malasseziaceae</taxon>
        <taxon>Malassezia</taxon>
    </lineage>
</organism>
<feature type="region of interest" description="Disordered" evidence="6">
    <location>
        <begin position="135"/>
        <end position="207"/>
    </location>
</feature>
<dbReference type="Gene3D" id="1.25.40.180">
    <property type="match status" value="1"/>
</dbReference>
<evidence type="ECO:0000256" key="3">
    <source>
        <dbReference type="ARBA" id="ARBA00022741"/>
    </source>
</evidence>
<dbReference type="SUPFAM" id="SSF48371">
    <property type="entry name" value="ARM repeat"/>
    <property type="match status" value="1"/>
</dbReference>
<dbReference type="Gene3D" id="2.20.25.350">
    <property type="match status" value="1"/>
</dbReference>
<dbReference type="InterPro" id="IPR002735">
    <property type="entry name" value="Transl_init_fac_IF2/IF5_dom"/>
</dbReference>
<dbReference type="CDD" id="cd11561">
    <property type="entry name" value="W2_eIF5"/>
    <property type="match status" value="1"/>
</dbReference>
<dbReference type="FunFam" id="2.20.25.350:FF:000001">
    <property type="entry name" value="Eukaryotic translation initiation factor 5"/>
    <property type="match status" value="1"/>
</dbReference>
<feature type="domain" description="W2" evidence="7">
    <location>
        <begin position="239"/>
        <end position="399"/>
    </location>
</feature>
<keyword evidence="4" id="KW-0648">Protein biosynthesis</keyword>
<dbReference type="SMART" id="SM00515">
    <property type="entry name" value="eIF5C"/>
    <property type="match status" value="1"/>
</dbReference>
<dbReference type="Gene3D" id="3.30.30.170">
    <property type="match status" value="1"/>
</dbReference>
<evidence type="ECO:0000313" key="9">
    <source>
        <dbReference type="Proteomes" id="UP001214628"/>
    </source>
</evidence>
<dbReference type="SUPFAM" id="SSF100966">
    <property type="entry name" value="Translation initiation factor 2 beta, aIF2beta, N-terminal domain"/>
    <property type="match status" value="1"/>
</dbReference>
<dbReference type="Pfam" id="PF02020">
    <property type="entry name" value="W2"/>
    <property type="match status" value="1"/>
</dbReference>
<sequence length="434" mass="48536">MTIVNIRRDVDDKFYRYRMPLLETKIEGRGNGIKTVVPNMSEIARALSRPATYPTKYFGFELGAQTIVDEKGDRYIVNGAHDANRLRELLDSFIDRFVLCGACKNPETDLKIRDGNILRDCKACGKRTALDPRHKLTTYISKNPPPKRAKGAKGAGASSGQTVERAQDDDDNDGGSDDELTRRIASEAATIPTAEQRSADKDLDEDWSVDTSEAAVAERVKALEGKITNVLSFGDEDEEDGEASPYSQLGSWILETKEKNEALGPAEVYKKAQELGIEKKHKTLQVLFQALFDDQAPQQVEQYAPMLLKMVTSEKHQKSMLGGIERLAGIQQPSLVPNGVPKLLMNLYQFDVLEEEVVRQWGTHVSKKYVDKETSKRVRKAAAPFLEWLDQADSDEESDDQDDEDDEDEEDAQPVNGVAEKDEYQEGDSDLDDL</sequence>
<dbReference type="InterPro" id="IPR016189">
    <property type="entry name" value="Transl_init_fac_IF2/IF5_N"/>
</dbReference>
<feature type="compositionally biased region" description="Acidic residues" evidence="6">
    <location>
        <begin position="425"/>
        <end position="434"/>
    </location>
</feature>
<proteinExistence type="inferred from homology"/>
<dbReference type="GO" id="GO:0005829">
    <property type="term" value="C:cytosol"/>
    <property type="evidence" value="ECO:0007669"/>
    <property type="project" value="TreeGrafter"/>
</dbReference>
<evidence type="ECO:0000256" key="5">
    <source>
        <dbReference type="ARBA" id="ARBA00023134"/>
    </source>
</evidence>
<protein>
    <submittedName>
        <fullName evidence="8">Eukaryotic translation initiation factor 5</fullName>
    </submittedName>
</protein>
<keyword evidence="3" id="KW-0547">Nucleotide-binding</keyword>
<dbReference type="EMBL" id="CP118375">
    <property type="protein sequence ID" value="WFD42821.1"/>
    <property type="molecule type" value="Genomic_DNA"/>
</dbReference>
<dbReference type="FunFam" id="3.30.30.170:FF:000002">
    <property type="entry name" value="Eukaryotic translation initiation factor 5"/>
    <property type="match status" value="1"/>
</dbReference>
<feature type="compositionally biased region" description="Acidic residues" evidence="6">
    <location>
        <begin position="390"/>
        <end position="412"/>
    </location>
</feature>
<dbReference type="PROSITE" id="PS51363">
    <property type="entry name" value="W2"/>
    <property type="match status" value="1"/>
</dbReference>
<dbReference type="GO" id="GO:0005525">
    <property type="term" value="F:GTP binding"/>
    <property type="evidence" value="ECO:0007669"/>
    <property type="project" value="UniProtKB-KW"/>
</dbReference>
<dbReference type="PANTHER" id="PTHR23001">
    <property type="entry name" value="EUKARYOTIC TRANSLATION INITIATION FACTOR"/>
    <property type="match status" value="1"/>
</dbReference>
<dbReference type="SMART" id="SM00653">
    <property type="entry name" value="eIF2B_5"/>
    <property type="match status" value="1"/>
</dbReference>
<keyword evidence="9" id="KW-1185">Reference proteome</keyword>
<dbReference type="FunFam" id="1.25.40.180:FF:000031">
    <property type="entry name" value="Eukaryotic translation initiation factor 5"/>
    <property type="match status" value="1"/>
</dbReference>
<evidence type="ECO:0000259" key="7">
    <source>
        <dbReference type="PROSITE" id="PS51363"/>
    </source>
</evidence>
<dbReference type="SUPFAM" id="SSF75689">
    <property type="entry name" value="Zinc-binding domain of translation initiation factor 2 beta"/>
    <property type="match status" value="1"/>
</dbReference>
<dbReference type="GO" id="GO:0003743">
    <property type="term" value="F:translation initiation factor activity"/>
    <property type="evidence" value="ECO:0007669"/>
    <property type="project" value="UniProtKB-KW"/>
</dbReference>
<keyword evidence="5" id="KW-0342">GTP-binding</keyword>
<dbReference type="Pfam" id="PF01873">
    <property type="entry name" value="eIF-5_eIF-2B"/>
    <property type="match status" value="1"/>
</dbReference>
<dbReference type="Proteomes" id="UP001214628">
    <property type="component" value="Chromosome 1"/>
</dbReference>
<feature type="compositionally biased region" description="Acidic residues" evidence="6">
    <location>
        <begin position="167"/>
        <end position="178"/>
    </location>
</feature>
<dbReference type="InterPro" id="IPR016024">
    <property type="entry name" value="ARM-type_fold"/>
</dbReference>
<feature type="region of interest" description="Disordered" evidence="6">
    <location>
        <begin position="386"/>
        <end position="434"/>
    </location>
</feature>
<evidence type="ECO:0000256" key="1">
    <source>
        <dbReference type="ARBA" id="ARBA00010397"/>
    </source>
</evidence>
<evidence type="ECO:0000256" key="4">
    <source>
        <dbReference type="ARBA" id="ARBA00022917"/>
    </source>
</evidence>
<dbReference type="GO" id="GO:0071074">
    <property type="term" value="F:eukaryotic initiation factor eIF2 binding"/>
    <property type="evidence" value="ECO:0007669"/>
    <property type="project" value="TreeGrafter"/>
</dbReference>
<comment type="similarity">
    <text evidence="1">Belongs to the eIF-2-beta/eIF-5 family.</text>
</comment>
<gene>
    <name evidence="8" type="primary">TIF5</name>
    <name evidence="8" type="ORF">MPSI1_001471</name>
</gene>
<dbReference type="PANTHER" id="PTHR23001:SF7">
    <property type="entry name" value="EUKARYOTIC TRANSLATION INITIATION FACTOR 5"/>
    <property type="match status" value="1"/>
</dbReference>
<evidence type="ECO:0000313" key="8">
    <source>
        <dbReference type="EMBL" id="WFD42821.1"/>
    </source>
</evidence>
<dbReference type="InterPro" id="IPR003307">
    <property type="entry name" value="W2_domain"/>
</dbReference>
<evidence type="ECO:0000256" key="2">
    <source>
        <dbReference type="ARBA" id="ARBA00022540"/>
    </source>
</evidence>
<dbReference type="AlphaFoldDB" id="A0AAF0FAP7"/>
<dbReference type="InterPro" id="IPR045196">
    <property type="entry name" value="IF2/IF5"/>
</dbReference>
<keyword evidence="2 8" id="KW-0396">Initiation factor</keyword>
<reference evidence="8" key="1">
    <citation type="submission" date="2023-02" db="EMBL/GenBank/DDBJ databases">
        <title>Mating type loci evolution in Malassezia.</title>
        <authorList>
            <person name="Coelho M.A."/>
        </authorList>
    </citation>
    <scope>NUCLEOTIDE SEQUENCE</scope>
    <source>
        <strain evidence="8">CBS 14136</strain>
    </source>
</reference>
<accession>A0AAF0FAP7</accession>